<dbReference type="InterPro" id="IPR028082">
    <property type="entry name" value="Peripla_BP_I"/>
</dbReference>
<keyword evidence="3 4" id="KW-0732">Signal</keyword>
<comment type="caution">
    <text evidence="6">The sequence shown here is derived from an EMBL/GenBank/DDBJ whole genome shotgun (WGS) entry which is preliminary data.</text>
</comment>
<evidence type="ECO:0000256" key="2">
    <source>
        <dbReference type="ARBA" id="ARBA00007639"/>
    </source>
</evidence>
<proteinExistence type="inferred from homology"/>
<evidence type="ECO:0000313" key="7">
    <source>
        <dbReference type="Proteomes" id="UP001237448"/>
    </source>
</evidence>
<name>A0ABU0FK14_9HYPH</name>
<dbReference type="Proteomes" id="UP001237448">
    <property type="component" value="Unassembled WGS sequence"/>
</dbReference>
<dbReference type="PANTHER" id="PTHR46847">
    <property type="entry name" value="D-ALLOSE-BINDING PERIPLASMIC PROTEIN-RELATED"/>
    <property type="match status" value="1"/>
</dbReference>
<evidence type="ECO:0000259" key="5">
    <source>
        <dbReference type="Pfam" id="PF13407"/>
    </source>
</evidence>
<dbReference type="Pfam" id="PF13407">
    <property type="entry name" value="Peripla_BP_4"/>
    <property type="match status" value="1"/>
</dbReference>
<reference evidence="6 7" key="1">
    <citation type="submission" date="2023-07" db="EMBL/GenBank/DDBJ databases">
        <title>Genomic Encyclopedia of Type Strains, Phase IV (KMG-IV): sequencing the most valuable type-strain genomes for metagenomic binning, comparative biology and taxonomic classification.</title>
        <authorList>
            <person name="Goeker M."/>
        </authorList>
    </citation>
    <scope>NUCLEOTIDE SEQUENCE [LARGE SCALE GENOMIC DNA]</scope>
    <source>
        <strain evidence="6 7">DSM 5896</strain>
    </source>
</reference>
<comment type="subcellular location">
    <subcellularLocation>
        <location evidence="1">Cell envelope</location>
    </subcellularLocation>
</comment>
<dbReference type="EMBL" id="JAUSVK010000001">
    <property type="protein sequence ID" value="MDQ0394413.1"/>
    <property type="molecule type" value="Genomic_DNA"/>
</dbReference>
<keyword evidence="7" id="KW-1185">Reference proteome</keyword>
<evidence type="ECO:0000256" key="4">
    <source>
        <dbReference type="SAM" id="SignalP"/>
    </source>
</evidence>
<evidence type="ECO:0000313" key="6">
    <source>
        <dbReference type="EMBL" id="MDQ0394413.1"/>
    </source>
</evidence>
<accession>A0ABU0FK14</accession>
<dbReference type="InterPro" id="IPR025997">
    <property type="entry name" value="SBP_2_dom"/>
</dbReference>
<feature type="signal peptide" evidence="4">
    <location>
        <begin position="1"/>
        <end position="21"/>
    </location>
</feature>
<dbReference type="RefSeq" id="WP_307431381.1">
    <property type="nucleotide sequence ID" value="NZ_JAUSVK010000001.1"/>
</dbReference>
<evidence type="ECO:0000256" key="1">
    <source>
        <dbReference type="ARBA" id="ARBA00004196"/>
    </source>
</evidence>
<dbReference type="Gene3D" id="3.40.50.2300">
    <property type="match status" value="2"/>
</dbReference>
<organism evidence="6 7">
    <name type="scientific">Labrys monachus</name>
    <dbReference type="NCBI Taxonomy" id="217067"/>
    <lineage>
        <taxon>Bacteria</taxon>
        <taxon>Pseudomonadati</taxon>
        <taxon>Pseudomonadota</taxon>
        <taxon>Alphaproteobacteria</taxon>
        <taxon>Hyphomicrobiales</taxon>
        <taxon>Xanthobacteraceae</taxon>
        <taxon>Labrys</taxon>
    </lineage>
</organism>
<comment type="similarity">
    <text evidence="2">Belongs to the bacterial solute-binding protein 2 family.</text>
</comment>
<sequence>MTRQTTIAMAGLALALLPLHAARSQDAGAEAAKAYVTAISKPNPPWTGPTAGPAAQKGKTIVYVSADQRNGGALGVGEGLQEAGAAIGWTVRVLDGQGTVSGHSSALQQAMALKPDGIVLGTVDAKEQQELIAQAVSAGIKVVGWHSVTKPGPSEEFKLFDNIATDPLDVAKAAASFAVADSDGKAGVVIFTDSAYAIAIAKSDAMAAVVKACGGCRLLDVEDTPLADASTRMPQLTTALLQRFGADWTYSLSINDLTFDFMSSSLISAGIAADGHPRNISAGDGSEAAFQRIRSNAYQSATVAEPLRLHGWQAVDELNRAFSGAPASGFSAPVHLVTSANIGSDGGPKNAYDPDNGYRDVYRKIWGVE</sequence>
<protein>
    <submittedName>
        <fullName evidence="6">Ribose transport system substrate-binding protein</fullName>
    </submittedName>
</protein>
<dbReference type="SUPFAM" id="SSF53822">
    <property type="entry name" value="Periplasmic binding protein-like I"/>
    <property type="match status" value="1"/>
</dbReference>
<dbReference type="PANTHER" id="PTHR46847:SF1">
    <property type="entry name" value="D-ALLOSE-BINDING PERIPLASMIC PROTEIN-RELATED"/>
    <property type="match status" value="1"/>
</dbReference>
<evidence type="ECO:0000256" key="3">
    <source>
        <dbReference type="ARBA" id="ARBA00022729"/>
    </source>
</evidence>
<feature type="chain" id="PRO_5047335828" evidence="4">
    <location>
        <begin position="22"/>
        <end position="369"/>
    </location>
</feature>
<feature type="domain" description="Periplasmic binding protein" evidence="5">
    <location>
        <begin position="63"/>
        <end position="324"/>
    </location>
</feature>
<gene>
    <name evidence="6" type="ORF">J3R73_004205</name>
</gene>